<dbReference type="Proteomes" id="UP000712600">
    <property type="component" value="Unassembled WGS sequence"/>
</dbReference>
<dbReference type="InterPro" id="IPR020838">
    <property type="entry name" value="DBINO"/>
</dbReference>
<keyword evidence="9 11" id="KW-0234">DNA repair</keyword>
<feature type="region of interest" description="Disordered" evidence="12">
    <location>
        <begin position="966"/>
        <end position="1098"/>
    </location>
</feature>
<accession>A0A8S9RJY8</accession>
<name>A0A8S9RJY8_BRACR</name>
<dbReference type="InterPro" id="IPR014001">
    <property type="entry name" value="Helicase_ATP-bd"/>
</dbReference>
<dbReference type="GO" id="GO:0006281">
    <property type="term" value="P:DNA repair"/>
    <property type="evidence" value="ECO:0007669"/>
    <property type="project" value="UniProtKB-UniRule"/>
</dbReference>
<protein>
    <recommendedName>
        <fullName evidence="3 11">Chromatin-remodeling ATPase INO80</fullName>
        <ecNumber evidence="11">3.6.4.-</ecNumber>
    </recommendedName>
</protein>
<feature type="domain" description="DBINO" evidence="15">
    <location>
        <begin position="138"/>
        <end position="244"/>
    </location>
</feature>
<evidence type="ECO:0000313" key="17">
    <source>
        <dbReference type="Proteomes" id="UP000712600"/>
    </source>
</evidence>
<dbReference type="InterPro" id="IPR038718">
    <property type="entry name" value="SNF2-like_sf"/>
</dbReference>
<keyword evidence="5 11" id="KW-0227">DNA damage</keyword>
<dbReference type="InterPro" id="IPR027417">
    <property type="entry name" value="P-loop_NTPase"/>
</dbReference>
<organism evidence="16 17">
    <name type="scientific">Brassica cretica</name>
    <name type="common">Mustard</name>
    <dbReference type="NCBI Taxonomy" id="69181"/>
    <lineage>
        <taxon>Eukaryota</taxon>
        <taxon>Viridiplantae</taxon>
        <taxon>Streptophyta</taxon>
        <taxon>Embryophyta</taxon>
        <taxon>Tracheophyta</taxon>
        <taxon>Spermatophyta</taxon>
        <taxon>Magnoliopsida</taxon>
        <taxon>eudicotyledons</taxon>
        <taxon>Gunneridae</taxon>
        <taxon>Pentapetalae</taxon>
        <taxon>rosids</taxon>
        <taxon>malvids</taxon>
        <taxon>Brassicales</taxon>
        <taxon>Brassicaceae</taxon>
        <taxon>Brassiceae</taxon>
        <taxon>Brassica</taxon>
    </lineage>
</organism>
<dbReference type="InterPro" id="IPR049730">
    <property type="entry name" value="SNF2/RAD54-like_C"/>
</dbReference>
<comment type="function">
    <text evidence="11">ATPase component of the INO80 complex which remodels chromatin by shifting nucleosomes and is involved in DNA repair.</text>
</comment>
<dbReference type="Gene3D" id="3.40.50.10810">
    <property type="entry name" value="Tandem AAA-ATPase domain"/>
    <property type="match status" value="1"/>
</dbReference>
<dbReference type="EC" id="3.6.4.-" evidence="11"/>
<comment type="domain">
    <text evidence="11">The DBINO region is involved in binding to DNA.</text>
</comment>
<feature type="domain" description="Helicase C-terminal" evidence="14">
    <location>
        <begin position="782"/>
        <end position="932"/>
    </location>
</feature>
<dbReference type="AlphaFoldDB" id="A0A8S9RJY8"/>
<dbReference type="EMBL" id="QGKX02000095">
    <property type="protein sequence ID" value="KAF3572742.1"/>
    <property type="molecule type" value="Genomic_DNA"/>
</dbReference>
<evidence type="ECO:0000256" key="10">
    <source>
        <dbReference type="ARBA" id="ARBA00023242"/>
    </source>
</evidence>
<feature type="compositionally biased region" description="Polar residues" evidence="12">
    <location>
        <begin position="1079"/>
        <end position="1098"/>
    </location>
</feature>
<comment type="caution">
    <text evidence="16">The sequence shown here is derived from an EMBL/GenBank/DDBJ whole genome shotgun (WGS) entry which is preliminary data.</text>
</comment>
<keyword evidence="4" id="KW-0547">Nucleotide-binding</keyword>
<dbReference type="PROSITE" id="PS51192">
    <property type="entry name" value="HELICASE_ATP_BIND_1"/>
    <property type="match status" value="1"/>
</dbReference>
<keyword evidence="8 11" id="KW-0238">DNA-binding</keyword>
<sequence>IHVDDFYLKGALDLRSLAELMARDKRSGARSRYGMGEPRPQYDSLQARVKALSASTSSPNFSLKVSEDAMNSVVPEGAAGTTARTILSEGGVLQVHYVKVLEKGDTYEIVQRSLPKKLKVKDDPAVIEKTERDKIRKAWINIVRRDIPKHHRVFTTFHRKQSIDAKRFADGCQREVRMKVARSFKLPRSAPIRTRKISRDMLLFWKRFDKQMELREAQRQQQRLNFLIKQTELYSHFMQNKTDAMPSESLPIGDENLVDEAPLEPSAAKLSEMEDPEDAKMKEDALNAAREAVSKQRKITDAFDTEYMKLQQTSDMEGPSIDVSVSGSGNIDLHNPSTMPVTSTVQTPEMFKGTLKEYQMKGLQWLVNCYEQGLNGILADEMGLGKTIQAMAFLAHLAEEKNIWGPFLVVAPASVLNNWADEISRFCPDLKTLPYWGGLQERTILRKNINPKRMYRRDAGFHILITSYQLLVTDEKYFRRVKWQYMVLDEAQAIKSSTRFLLFPRIPKLLQNEMLQNSETFCSSIGKGLSRESFLKNFNIFSPEYILRSTFPADSSVDQAVSGSGAFGFSRLMDLSPSEVGYLALCSVMERLLFSILKWERQFLDEIVDSFMESMDGDNMNTVQTRAVTRMLLMPSKVETSLLKGRVGTGPTCHSIESLVISHQERLLSSIKLLHSAYTFIPKARAPPISVHCSDRNSAYRITEEMHQPWLKRLLIGFARTSEANGPRKPSSLPHPLIQEIDSELPVVQPALQLTHRIFGSCPPMQSFDPAKLLTDSGKLQTLDILLKRLRAGNHRVLLFAQMTKMLNILEDYMNYRKYKYLRLDGSSTIMDRRDMVRDFQQRNDIFVFLLSTRAGGLGINLTAADTVIFYESDWNPTLDLQAMDRAHRLGQTKDVTVYRLICKETVEEKILHRASQKNTVQQLVMTGGHVQGDDVFGTADVVSLLMDDAEAAQLEQKFRELPLQVKDRQKKKQPMKRIRIDAEGDATLEELDDTAERQDNGQEPSQEPETTKPSNKKACVMCGDLQRKAAPTPKSRVPQKAKEEENGEGDDTLQPQRTKRVKRQTKSINESLEPVFSASVTPTNGEFNPSSSNVDAD</sequence>
<evidence type="ECO:0000256" key="11">
    <source>
        <dbReference type="RuleBase" id="RU368001"/>
    </source>
</evidence>
<evidence type="ECO:0000256" key="2">
    <source>
        <dbReference type="ARBA" id="ARBA00007025"/>
    </source>
</evidence>
<dbReference type="InterPro" id="IPR001650">
    <property type="entry name" value="Helicase_C-like"/>
</dbReference>
<evidence type="ECO:0000256" key="3">
    <source>
        <dbReference type="ARBA" id="ARBA00019805"/>
    </source>
</evidence>
<dbReference type="GO" id="GO:0006338">
    <property type="term" value="P:chromatin remodeling"/>
    <property type="evidence" value="ECO:0007669"/>
    <property type="project" value="UniProtKB-UniRule"/>
</dbReference>
<feature type="compositionally biased region" description="Polar residues" evidence="12">
    <location>
        <begin position="1002"/>
        <end position="1014"/>
    </location>
</feature>
<dbReference type="InterPro" id="IPR050520">
    <property type="entry name" value="INO80/SWR1_helicase"/>
</dbReference>
<evidence type="ECO:0000256" key="1">
    <source>
        <dbReference type="ARBA" id="ARBA00004123"/>
    </source>
</evidence>
<evidence type="ECO:0000313" key="16">
    <source>
        <dbReference type="EMBL" id="KAF3572742.1"/>
    </source>
</evidence>
<evidence type="ECO:0000256" key="7">
    <source>
        <dbReference type="ARBA" id="ARBA00022840"/>
    </source>
</evidence>
<dbReference type="Gene3D" id="3.40.50.300">
    <property type="entry name" value="P-loop containing nucleotide triphosphate hydrolases"/>
    <property type="match status" value="1"/>
</dbReference>
<feature type="compositionally biased region" description="Basic residues" evidence="12">
    <location>
        <begin position="969"/>
        <end position="978"/>
    </location>
</feature>
<comment type="catalytic activity">
    <reaction evidence="11">
        <text>ATP + H2O = ADP + phosphate + H(+)</text>
        <dbReference type="Rhea" id="RHEA:13065"/>
        <dbReference type="ChEBI" id="CHEBI:15377"/>
        <dbReference type="ChEBI" id="CHEBI:15378"/>
        <dbReference type="ChEBI" id="CHEBI:30616"/>
        <dbReference type="ChEBI" id="CHEBI:43474"/>
        <dbReference type="ChEBI" id="CHEBI:456216"/>
    </reaction>
</comment>
<dbReference type="Pfam" id="PF00176">
    <property type="entry name" value="SNF2-rel_dom"/>
    <property type="match status" value="1"/>
</dbReference>
<dbReference type="GO" id="GO:0016887">
    <property type="term" value="F:ATP hydrolysis activity"/>
    <property type="evidence" value="ECO:0007669"/>
    <property type="project" value="TreeGrafter"/>
</dbReference>
<comment type="subunit">
    <text evidence="11">Component of the INO80 chromatin-remodeling complex.</text>
</comment>
<dbReference type="GO" id="GO:0031011">
    <property type="term" value="C:Ino80 complex"/>
    <property type="evidence" value="ECO:0007669"/>
    <property type="project" value="UniProtKB-UniRule"/>
</dbReference>
<feature type="non-terminal residue" evidence="16">
    <location>
        <position position="1"/>
    </location>
</feature>
<evidence type="ECO:0000256" key="8">
    <source>
        <dbReference type="ARBA" id="ARBA00023125"/>
    </source>
</evidence>
<comment type="similarity">
    <text evidence="2 11">Belongs to the SNF2/RAD54 helicase family.</text>
</comment>
<dbReference type="SMART" id="SM00487">
    <property type="entry name" value="DEXDc"/>
    <property type="match status" value="1"/>
</dbReference>
<dbReference type="FunFam" id="3.40.50.300:FF:001066">
    <property type="entry name" value="DNA helicase INO80-like protein"/>
    <property type="match status" value="1"/>
</dbReference>
<keyword evidence="6 11" id="KW-0378">Hydrolase</keyword>
<dbReference type="GO" id="GO:0042393">
    <property type="term" value="F:histone binding"/>
    <property type="evidence" value="ECO:0007669"/>
    <property type="project" value="TreeGrafter"/>
</dbReference>
<evidence type="ECO:0000256" key="9">
    <source>
        <dbReference type="ARBA" id="ARBA00023204"/>
    </source>
</evidence>
<comment type="subcellular location">
    <subcellularLocation>
        <location evidence="1 11">Nucleus</location>
    </subcellularLocation>
</comment>
<dbReference type="PROSITE" id="PS51194">
    <property type="entry name" value="HELICASE_CTER"/>
    <property type="match status" value="1"/>
</dbReference>
<dbReference type="SMART" id="SM00490">
    <property type="entry name" value="HELICc"/>
    <property type="match status" value="1"/>
</dbReference>
<feature type="domain" description="Helicase ATP-binding" evidence="13">
    <location>
        <begin position="367"/>
        <end position="503"/>
    </location>
</feature>
<dbReference type="Pfam" id="PF13892">
    <property type="entry name" value="DBINO"/>
    <property type="match status" value="1"/>
</dbReference>
<dbReference type="InterPro" id="IPR000330">
    <property type="entry name" value="SNF2_N"/>
</dbReference>
<dbReference type="Pfam" id="PF00271">
    <property type="entry name" value="Helicase_C"/>
    <property type="match status" value="1"/>
</dbReference>
<evidence type="ECO:0000259" key="15">
    <source>
        <dbReference type="PROSITE" id="PS51413"/>
    </source>
</evidence>
<evidence type="ECO:0000256" key="4">
    <source>
        <dbReference type="ARBA" id="ARBA00022741"/>
    </source>
</evidence>
<dbReference type="PROSITE" id="PS51413">
    <property type="entry name" value="DBINO"/>
    <property type="match status" value="1"/>
</dbReference>
<evidence type="ECO:0000256" key="12">
    <source>
        <dbReference type="SAM" id="MobiDB-lite"/>
    </source>
</evidence>
<feature type="compositionally biased region" description="Acidic residues" evidence="12">
    <location>
        <begin position="984"/>
        <end position="994"/>
    </location>
</feature>
<dbReference type="PANTHER" id="PTHR45685">
    <property type="entry name" value="HELICASE SRCAP-RELATED"/>
    <property type="match status" value="1"/>
</dbReference>
<evidence type="ECO:0000256" key="6">
    <source>
        <dbReference type="ARBA" id="ARBA00022801"/>
    </source>
</evidence>
<reference evidence="16" key="1">
    <citation type="submission" date="2019-12" db="EMBL/GenBank/DDBJ databases">
        <title>Genome sequencing and annotation of Brassica cretica.</title>
        <authorList>
            <person name="Studholme D.J."/>
            <person name="Sarris P."/>
        </authorList>
    </citation>
    <scope>NUCLEOTIDE SEQUENCE</scope>
    <source>
        <strain evidence="16">PFS-109/04</strain>
        <tissue evidence="16">Leaf</tissue>
    </source>
</reference>
<evidence type="ECO:0000259" key="13">
    <source>
        <dbReference type="PROSITE" id="PS51192"/>
    </source>
</evidence>
<gene>
    <name evidence="16" type="ORF">F2Q69_00062026</name>
</gene>
<dbReference type="GO" id="GO:0005524">
    <property type="term" value="F:ATP binding"/>
    <property type="evidence" value="ECO:0007669"/>
    <property type="project" value="UniProtKB-UniRule"/>
</dbReference>
<dbReference type="CDD" id="cd18793">
    <property type="entry name" value="SF2_C_SNF"/>
    <property type="match status" value="1"/>
</dbReference>
<dbReference type="PANTHER" id="PTHR45685:SF2">
    <property type="entry name" value="CHROMATIN-REMODELING ATPASE INO80"/>
    <property type="match status" value="1"/>
</dbReference>
<evidence type="ECO:0000256" key="5">
    <source>
        <dbReference type="ARBA" id="ARBA00022763"/>
    </source>
</evidence>
<dbReference type="GO" id="GO:0003677">
    <property type="term" value="F:DNA binding"/>
    <property type="evidence" value="ECO:0007669"/>
    <property type="project" value="UniProtKB-UniRule"/>
</dbReference>
<dbReference type="SUPFAM" id="SSF52540">
    <property type="entry name" value="P-loop containing nucleoside triphosphate hydrolases"/>
    <property type="match status" value="2"/>
</dbReference>
<keyword evidence="10" id="KW-0539">Nucleus</keyword>
<proteinExistence type="inferred from homology"/>
<evidence type="ECO:0000259" key="14">
    <source>
        <dbReference type="PROSITE" id="PS51194"/>
    </source>
</evidence>
<keyword evidence="7 11" id="KW-0067">ATP-binding</keyword>